<dbReference type="InterPro" id="IPR036390">
    <property type="entry name" value="WH_DNA-bd_sf"/>
</dbReference>
<evidence type="ECO:0000256" key="1">
    <source>
        <dbReference type="ARBA" id="ARBA00023015"/>
    </source>
</evidence>
<keyword evidence="2" id="KW-0238">DNA-binding</keyword>
<dbReference type="AlphaFoldDB" id="A0A1H3FX10"/>
<dbReference type="PROSITE" id="PS50949">
    <property type="entry name" value="HTH_GNTR"/>
    <property type="match status" value="1"/>
</dbReference>
<dbReference type="STRING" id="1007099.SAMN05216287_4198"/>
<evidence type="ECO:0000256" key="2">
    <source>
        <dbReference type="ARBA" id="ARBA00023125"/>
    </source>
</evidence>
<dbReference type="GO" id="GO:0003677">
    <property type="term" value="F:DNA binding"/>
    <property type="evidence" value="ECO:0007669"/>
    <property type="project" value="UniProtKB-KW"/>
</dbReference>
<sequence>MASFESPERSDSAMPLHRTRMADLAYERIRELIIVGDLPIGSRLIETQLAQEFGTSRAPVREAIRRLVEDGLIEERPHHGATVKVLDAAAIIDLYNVRLALETMTIRLATLRGMSTDRLRELVALMDEAAQKGDTMLVARHELDFHAEICQHSGNQLAIELFRSLGGRLLMAVALDNTSHQDLLGVAAEHEPLLAAIESGDDRRAAEEMRLHILSTVGDLLARLNGNPLDLLDYPQNA</sequence>
<dbReference type="SUPFAM" id="SSF46785">
    <property type="entry name" value="Winged helix' DNA-binding domain"/>
    <property type="match status" value="1"/>
</dbReference>
<proteinExistence type="predicted"/>
<dbReference type="InterPro" id="IPR000524">
    <property type="entry name" value="Tscrpt_reg_HTH_GntR"/>
</dbReference>
<dbReference type="InterPro" id="IPR008920">
    <property type="entry name" value="TF_FadR/GntR_C"/>
</dbReference>
<dbReference type="Proteomes" id="UP000243778">
    <property type="component" value="Unassembled WGS sequence"/>
</dbReference>
<dbReference type="Pfam" id="PF07729">
    <property type="entry name" value="FCD"/>
    <property type="match status" value="1"/>
</dbReference>
<dbReference type="GO" id="GO:0003700">
    <property type="term" value="F:DNA-binding transcription factor activity"/>
    <property type="evidence" value="ECO:0007669"/>
    <property type="project" value="InterPro"/>
</dbReference>
<keyword evidence="1" id="KW-0805">Transcription regulation</keyword>
<dbReference type="CDD" id="cd07377">
    <property type="entry name" value="WHTH_GntR"/>
    <property type="match status" value="1"/>
</dbReference>
<dbReference type="SMART" id="SM00895">
    <property type="entry name" value="FCD"/>
    <property type="match status" value="1"/>
</dbReference>
<dbReference type="Gene3D" id="1.20.120.530">
    <property type="entry name" value="GntR ligand-binding domain-like"/>
    <property type="match status" value="1"/>
</dbReference>
<dbReference type="Gene3D" id="1.10.10.10">
    <property type="entry name" value="Winged helix-like DNA-binding domain superfamily/Winged helix DNA-binding domain"/>
    <property type="match status" value="1"/>
</dbReference>
<evidence type="ECO:0000313" key="6">
    <source>
        <dbReference type="Proteomes" id="UP000243778"/>
    </source>
</evidence>
<evidence type="ECO:0000256" key="3">
    <source>
        <dbReference type="ARBA" id="ARBA00023163"/>
    </source>
</evidence>
<dbReference type="InterPro" id="IPR011711">
    <property type="entry name" value="GntR_C"/>
</dbReference>
<dbReference type="InterPro" id="IPR036388">
    <property type="entry name" value="WH-like_DNA-bd_sf"/>
</dbReference>
<evidence type="ECO:0000313" key="5">
    <source>
        <dbReference type="EMBL" id="SDX95317.1"/>
    </source>
</evidence>
<dbReference type="PANTHER" id="PTHR43537:SF45">
    <property type="entry name" value="GNTR FAMILY REGULATORY PROTEIN"/>
    <property type="match status" value="1"/>
</dbReference>
<feature type="domain" description="HTH gntR-type" evidence="4">
    <location>
        <begin position="19"/>
        <end position="86"/>
    </location>
</feature>
<accession>A0A1H3FX10</accession>
<reference evidence="6" key="1">
    <citation type="submission" date="2016-10" db="EMBL/GenBank/DDBJ databases">
        <authorList>
            <person name="Varghese N."/>
            <person name="Submissions S."/>
        </authorList>
    </citation>
    <scope>NUCLEOTIDE SEQUENCE [LARGE SCALE GENOMIC DNA]</scope>
    <source>
        <strain evidence="6">NRRL B-59562</strain>
    </source>
</reference>
<gene>
    <name evidence="5" type="ORF">SAMN05216287_4198</name>
</gene>
<protein>
    <submittedName>
        <fullName evidence="5">Transcriptional regulator, GntR family</fullName>
    </submittedName>
</protein>
<name>A0A1H3FX10_9PSED</name>
<dbReference type="SUPFAM" id="SSF48008">
    <property type="entry name" value="GntR ligand-binding domain-like"/>
    <property type="match status" value="1"/>
</dbReference>
<dbReference type="PRINTS" id="PR00035">
    <property type="entry name" value="HTHGNTR"/>
</dbReference>
<keyword evidence="3" id="KW-0804">Transcription</keyword>
<keyword evidence="6" id="KW-1185">Reference proteome</keyword>
<organism evidence="5 6">
    <name type="scientific">Pseudomonas kuykendallii</name>
    <dbReference type="NCBI Taxonomy" id="1007099"/>
    <lineage>
        <taxon>Bacteria</taxon>
        <taxon>Pseudomonadati</taxon>
        <taxon>Pseudomonadota</taxon>
        <taxon>Gammaproteobacteria</taxon>
        <taxon>Pseudomonadales</taxon>
        <taxon>Pseudomonadaceae</taxon>
        <taxon>Pseudomonas</taxon>
    </lineage>
</organism>
<dbReference type="PANTHER" id="PTHR43537">
    <property type="entry name" value="TRANSCRIPTIONAL REGULATOR, GNTR FAMILY"/>
    <property type="match status" value="1"/>
</dbReference>
<evidence type="ECO:0000259" key="4">
    <source>
        <dbReference type="PROSITE" id="PS50949"/>
    </source>
</evidence>
<dbReference type="EMBL" id="FNNU01000008">
    <property type="protein sequence ID" value="SDX95317.1"/>
    <property type="molecule type" value="Genomic_DNA"/>
</dbReference>
<dbReference type="Pfam" id="PF00392">
    <property type="entry name" value="GntR"/>
    <property type="match status" value="1"/>
</dbReference>
<dbReference type="SMART" id="SM00345">
    <property type="entry name" value="HTH_GNTR"/>
    <property type="match status" value="1"/>
</dbReference>
<dbReference type="OrthoDB" id="9799812at2"/>